<dbReference type="Pfam" id="PF04143">
    <property type="entry name" value="Sulf_transp"/>
    <property type="match status" value="1"/>
</dbReference>
<evidence type="ECO:0000256" key="8">
    <source>
        <dbReference type="ARBA" id="ARBA00035655"/>
    </source>
</evidence>
<evidence type="ECO:0000256" key="7">
    <source>
        <dbReference type="ARBA" id="ARBA00023136"/>
    </source>
</evidence>
<dbReference type="GO" id="GO:0005886">
    <property type="term" value="C:plasma membrane"/>
    <property type="evidence" value="ECO:0007669"/>
    <property type="project" value="UniProtKB-SubCell"/>
</dbReference>
<organism evidence="11 12">
    <name type="scientific">Corynebacterium provencense</name>
    <dbReference type="NCBI Taxonomy" id="1737425"/>
    <lineage>
        <taxon>Bacteria</taxon>
        <taxon>Bacillati</taxon>
        <taxon>Actinomycetota</taxon>
        <taxon>Actinomycetes</taxon>
        <taxon>Mycobacteriales</taxon>
        <taxon>Corynebacteriaceae</taxon>
        <taxon>Corynebacterium</taxon>
    </lineage>
</organism>
<keyword evidence="2" id="KW-0813">Transport</keyword>
<evidence type="ECO:0000256" key="5">
    <source>
        <dbReference type="ARBA" id="ARBA00022692"/>
    </source>
</evidence>
<comment type="similarity">
    <text evidence="8">Belongs to the TsuA/YedE (TC 9.B.102) family.</text>
</comment>
<dbReference type="SUPFAM" id="SSF64307">
    <property type="entry name" value="SirA-like"/>
    <property type="match status" value="1"/>
</dbReference>
<keyword evidence="4" id="KW-0997">Cell inner membrane</keyword>
<sequence>MLITGLIVGGLLGFTMQRGRFCVTGFLRDIFTLHSWRGFTALLVVIAVHAVGLAALTGTGVITPEFKDFAPLAVVVGGFLFGLGIILAGGCASGTWYRSGEGLVGSWIALFMYALSSAAMKGGVLGGMNDWLKGYTVGVTTVPDALGVSAWWFVVSLAVVTALLVRYFLLKEKAAPAMATLPPRKTGLAHLLAEKPWHVFGTAAIVGTLGVIAWPLSDATGRNDGLGITTPSSNLLKGLVNGNDKGYFDWGVLLVLGILVGSFIAAKASGEFRVRVPDARQAGRSVVGGLLMGVGAAWAGGCTVGNGMVQTSLFSFQGWVALVFIALGVGVAAKLWLKPDQPVNAQDVELATGGSTAGPDAPDPTDFTGLTSAVSVLDRPLVSVGASSSAGTAAKTGLTVLGDGRWGMDTLGAVCPFPLIEAKNAIRLIDVGDELVIDFDCTQATDAIPRWAATDGHEVTQFEARGDAGWVIAVKRGH</sequence>
<keyword evidence="5 9" id="KW-0812">Transmembrane</keyword>
<dbReference type="OrthoDB" id="9794165at2"/>
<dbReference type="RefSeq" id="WP_110482205.1">
    <property type="nucleotide sequence ID" value="NZ_CP024988.1"/>
</dbReference>
<dbReference type="InterPro" id="IPR007272">
    <property type="entry name" value="Sulf_transp_TsuA/YedE"/>
</dbReference>
<feature type="transmembrane region" description="Helical" evidence="9">
    <location>
        <begin position="39"/>
        <end position="63"/>
    </location>
</feature>
<evidence type="ECO:0000313" key="12">
    <source>
        <dbReference type="Proteomes" id="UP000247696"/>
    </source>
</evidence>
<feature type="transmembrane region" description="Helical" evidence="9">
    <location>
        <begin position="286"/>
        <end position="308"/>
    </location>
</feature>
<proteinExistence type="inferred from homology"/>
<dbReference type="KEGG" id="cpre:Csp1_24730"/>
<feature type="transmembrane region" description="Helical" evidence="9">
    <location>
        <begin position="69"/>
        <end position="92"/>
    </location>
</feature>
<evidence type="ECO:0000256" key="1">
    <source>
        <dbReference type="ARBA" id="ARBA00004429"/>
    </source>
</evidence>
<evidence type="ECO:0000259" key="10">
    <source>
        <dbReference type="Pfam" id="PF01206"/>
    </source>
</evidence>
<keyword evidence="12" id="KW-1185">Reference proteome</keyword>
<evidence type="ECO:0000313" key="11">
    <source>
        <dbReference type="EMBL" id="AWT27221.1"/>
    </source>
</evidence>
<evidence type="ECO:0000256" key="4">
    <source>
        <dbReference type="ARBA" id="ARBA00022519"/>
    </source>
</evidence>
<keyword evidence="7 9" id="KW-0472">Membrane</keyword>
<feature type="transmembrane region" description="Helical" evidence="9">
    <location>
        <begin position="148"/>
        <end position="169"/>
    </location>
</feature>
<evidence type="ECO:0000256" key="3">
    <source>
        <dbReference type="ARBA" id="ARBA00022475"/>
    </source>
</evidence>
<feature type="domain" description="UPF0033" evidence="10">
    <location>
        <begin position="409"/>
        <end position="475"/>
    </location>
</feature>
<dbReference type="Gene3D" id="3.30.110.40">
    <property type="entry name" value="TusA-like domain"/>
    <property type="match status" value="1"/>
</dbReference>
<dbReference type="PANTHER" id="PTHR30574">
    <property type="entry name" value="INNER MEMBRANE PROTEIN YEDE"/>
    <property type="match status" value="1"/>
</dbReference>
<dbReference type="PANTHER" id="PTHR30574:SF1">
    <property type="entry name" value="SULPHUR TRANSPORT DOMAIN-CONTAINING PROTEIN"/>
    <property type="match status" value="1"/>
</dbReference>
<keyword evidence="3" id="KW-1003">Cell membrane</keyword>
<evidence type="ECO:0000256" key="6">
    <source>
        <dbReference type="ARBA" id="ARBA00022989"/>
    </source>
</evidence>
<feature type="transmembrane region" description="Helical" evidence="9">
    <location>
        <begin position="197"/>
        <end position="216"/>
    </location>
</feature>
<keyword evidence="6 9" id="KW-1133">Transmembrane helix</keyword>
<dbReference type="Pfam" id="PF01206">
    <property type="entry name" value="TusA"/>
    <property type="match status" value="1"/>
</dbReference>
<protein>
    <recommendedName>
        <fullName evidence="10">UPF0033 domain-containing protein</fullName>
    </recommendedName>
</protein>
<comment type="subcellular location">
    <subcellularLocation>
        <location evidence="1">Cell inner membrane</location>
        <topology evidence="1">Multi-pass membrane protein</topology>
    </subcellularLocation>
</comment>
<name>A0A2Z3YU64_9CORY</name>
<evidence type="ECO:0000256" key="2">
    <source>
        <dbReference type="ARBA" id="ARBA00022448"/>
    </source>
</evidence>
<dbReference type="CDD" id="cd00291">
    <property type="entry name" value="SirA_YedF_YeeD"/>
    <property type="match status" value="1"/>
</dbReference>
<feature type="transmembrane region" description="Helical" evidence="9">
    <location>
        <begin position="104"/>
        <end position="128"/>
    </location>
</feature>
<gene>
    <name evidence="11" type="ORF">Csp1_24730</name>
</gene>
<dbReference type="AlphaFoldDB" id="A0A2Z3YU64"/>
<accession>A0A2Z3YU64</accession>
<dbReference type="Proteomes" id="UP000247696">
    <property type="component" value="Chromosome"/>
</dbReference>
<feature type="transmembrane region" description="Helical" evidence="9">
    <location>
        <begin position="6"/>
        <end position="27"/>
    </location>
</feature>
<dbReference type="InterPro" id="IPR036868">
    <property type="entry name" value="TusA-like_sf"/>
</dbReference>
<feature type="transmembrane region" description="Helical" evidence="9">
    <location>
        <begin position="314"/>
        <end position="337"/>
    </location>
</feature>
<reference evidence="12" key="1">
    <citation type="submission" date="2017-11" db="EMBL/GenBank/DDBJ databases">
        <title>Otitis media/interna in a cat caused by the recently described species Corynebacterium provencense.</title>
        <authorList>
            <person name="Kittl S."/>
            <person name="Brodard I."/>
            <person name="Rychener L."/>
            <person name="Jores J."/>
            <person name="Roosje P."/>
            <person name="Gobeli Brawand S."/>
        </authorList>
    </citation>
    <scope>NUCLEOTIDE SEQUENCE [LARGE SCALE GENOMIC DNA]</scope>
    <source>
        <strain evidence="12">17KM38</strain>
    </source>
</reference>
<feature type="transmembrane region" description="Helical" evidence="9">
    <location>
        <begin position="247"/>
        <end position="266"/>
    </location>
</feature>
<dbReference type="InterPro" id="IPR001455">
    <property type="entry name" value="TusA-like"/>
</dbReference>
<evidence type="ECO:0000256" key="9">
    <source>
        <dbReference type="SAM" id="Phobius"/>
    </source>
</evidence>
<dbReference type="EMBL" id="CP024988">
    <property type="protein sequence ID" value="AWT27221.1"/>
    <property type="molecule type" value="Genomic_DNA"/>
</dbReference>